<evidence type="ECO:0000256" key="1">
    <source>
        <dbReference type="SAM" id="Phobius"/>
    </source>
</evidence>
<feature type="transmembrane region" description="Helical" evidence="1">
    <location>
        <begin position="85"/>
        <end position="105"/>
    </location>
</feature>
<organism evidence="2 3">
    <name type="scientific">Bifidobacterium colobi</name>
    <dbReference type="NCBI Taxonomy" id="2809026"/>
    <lineage>
        <taxon>Bacteria</taxon>
        <taxon>Bacillati</taxon>
        <taxon>Actinomycetota</taxon>
        <taxon>Actinomycetes</taxon>
        <taxon>Bifidobacteriales</taxon>
        <taxon>Bifidobacteriaceae</taxon>
        <taxon>Bifidobacterium</taxon>
    </lineage>
</organism>
<comment type="caution">
    <text evidence="2">The sequence shown here is derived from an EMBL/GenBank/DDBJ whole genome shotgun (WGS) entry which is preliminary data.</text>
</comment>
<dbReference type="Proteomes" id="UP000711736">
    <property type="component" value="Unassembled WGS sequence"/>
</dbReference>
<keyword evidence="1" id="KW-1133">Transmembrane helix</keyword>
<keyword evidence="1" id="KW-0812">Transmembrane</keyword>
<evidence type="ECO:0000313" key="2">
    <source>
        <dbReference type="EMBL" id="MBT1174987.1"/>
    </source>
</evidence>
<sequence length="132" mass="14444">MSIVLLITTPIFLILHIGRAVIAATWKQFGNALLHIAGALAAFAAEVCFVVPGLFPFQAGCNDLPIADLGQQTFLTDEWKACAPAAFWVVLIGMIPWIVSLVIMVRTPKPSRDKSEEPTIQPHTNLEVHGWK</sequence>
<keyword evidence="3" id="KW-1185">Reference proteome</keyword>
<keyword evidence="1" id="KW-0472">Membrane</keyword>
<reference evidence="2 3" key="1">
    <citation type="journal article" date="2021" name="Environ. Microbiol.">
        <title>Genetic insights into the dark matter of the mammalian gut microbiota through targeted genome reconstruction.</title>
        <authorList>
            <person name="Lugli G.A."/>
            <person name="Alessandri G."/>
            <person name="Milani C."/>
            <person name="Viappiani A."/>
            <person name="Fontana F."/>
            <person name="Tarracchini C."/>
            <person name="Mancabelli L."/>
            <person name="Argentini C."/>
            <person name="Ruiz L."/>
            <person name="Margolles A."/>
            <person name="van Sinderen D."/>
            <person name="Turroni F."/>
            <person name="Ventura M."/>
        </authorList>
    </citation>
    <scope>NUCLEOTIDE SEQUENCE [LARGE SCALE GENOMIC DNA]</scope>
    <source>
        <strain evidence="2 3">LC6</strain>
    </source>
</reference>
<proteinExistence type="predicted"/>
<evidence type="ECO:0000313" key="3">
    <source>
        <dbReference type="Proteomes" id="UP000711736"/>
    </source>
</evidence>
<protein>
    <submittedName>
        <fullName evidence="2">Uncharacterized protein</fullName>
    </submittedName>
</protein>
<accession>A0ABS5UVA1</accession>
<name>A0ABS5UVA1_9BIFI</name>
<dbReference type="EMBL" id="JAFEJU010000003">
    <property type="protein sequence ID" value="MBT1174987.1"/>
    <property type="molecule type" value="Genomic_DNA"/>
</dbReference>
<gene>
    <name evidence="2" type="ORF">JS530_05640</name>
</gene>